<accession>A0ABR3S3P6</accession>
<evidence type="ECO:0000313" key="1">
    <source>
        <dbReference type="EMBL" id="KAL1610934.1"/>
    </source>
</evidence>
<keyword evidence="2" id="KW-1185">Reference proteome</keyword>
<name>A0ABR3S3P6_9PLEO</name>
<evidence type="ECO:0000313" key="2">
    <source>
        <dbReference type="Proteomes" id="UP001521222"/>
    </source>
</evidence>
<reference evidence="1 2" key="1">
    <citation type="submission" date="2024-02" db="EMBL/GenBank/DDBJ databases">
        <title>De novo assembly and annotation of 12 fungi associated with fruit tree decline syndrome in Ontario, Canada.</title>
        <authorList>
            <person name="Sulman M."/>
            <person name="Ellouze W."/>
            <person name="Ilyukhin E."/>
        </authorList>
    </citation>
    <scope>NUCLEOTIDE SEQUENCE [LARGE SCALE GENOMIC DNA]</scope>
    <source>
        <strain evidence="1 2">M97-236</strain>
    </source>
</reference>
<dbReference type="EMBL" id="JAKIXB020000002">
    <property type="protein sequence ID" value="KAL1610934.1"/>
    <property type="molecule type" value="Genomic_DNA"/>
</dbReference>
<dbReference type="Proteomes" id="UP001521222">
    <property type="component" value="Unassembled WGS sequence"/>
</dbReference>
<organism evidence="1 2">
    <name type="scientific">Nothophoma quercina</name>
    <dbReference type="NCBI Taxonomy" id="749835"/>
    <lineage>
        <taxon>Eukaryota</taxon>
        <taxon>Fungi</taxon>
        <taxon>Dikarya</taxon>
        <taxon>Ascomycota</taxon>
        <taxon>Pezizomycotina</taxon>
        <taxon>Dothideomycetes</taxon>
        <taxon>Pleosporomycetidae</taxon>
        <taxon>Pleosporales</taxon>
        <taxon>Pleosporineae</taxon>
        <taxon>Didymellaceae</taxon>
        <taxon>Nothophoma</taxon>
    </lineage>
</organism>
<protein>
    <submittedName>
        <fullName evidence="1">Uncharacterized protein</fullName>
    </submittedName>
</protein>
<sequence length="145" mass="16197">MTETAYLRAQVQTLSSRISHLEAGNLHLRSLIGVAPPPPPPSPAGHVYQAPPSDNALQLPTVIENLAVLQDHFRRQDTLKQWMAATEERHDWQEIVDRAYHEGKIGHKSLDPQRLHSLLFALVYAPPNGPPLSLLQGQYPHGNWA</sequence>
<comment type="caution">
    <text evidence="1">The sequence shown here is derived from an EMBL/GenBank/DDBJ whole genome shotgun (WGS) entry which is preliminary data.</text>
</comment>
<gene>
    <name evidence="1" type="ORF">SLS59_000571</name>
</gene>
<proteinExistence type="predicted"/>